<dbReference type="EMBL" id="JBHSVR010000001">
    <property type="protein sequence ID" value="MFC6632698.1"/>
    <property type="molecule type" value="Genomic_DNA"/>
</dbReference>
<feature type="domain" description="4'-phosphopantetheinyl transferase" evidence="3">
    <location>
        <begin position="119"/>
        <end position="203"/>
    </location>
</feature>
<evidence type="ECO:0000256" key="2">
    <source>
        <dbReference type="ARBA" id="ARBA00022679"/>
    </source>
</evidence>
<dbReference type="InterPro" id="IPR037143">
    <property type="entry name" value="4-PPantetheinyl_Trfase_dom_sf"/>
</dbReference>
<accession>A0ABW1YLD0</accession>
<comment type="similarity">
    <text evidence="1">Belongs to the P-Pant transferase superfamily. Gsp/Sfp/HetI/AcpT family.</text>
</comment>
<dbReference type="PANTHER" id="PTHR12215:SF10">
    <property type="entry name" value="L-AMINOADIPATE-SEMIALDEHYDE DEHYDROGENASE-PHOSPHOPANTETHEINYL TRANSFERASE"/>
    <property type="match status" value="1"/>
</dbReference>
<comment type="caution">
    <text evidence="5">The sequence shown here is derived from an EMBL/GenBank/DDBJ whole genome shotgun (WGS) entry which is preliminary data.</text>
</comment>
<sequence>MRPLCLPDALPGSIEAWLLPLDLAAPVAAEDWQLLDQGERARAQKLARHEDRVRAVATRASLKRLLAARLQWEPASLQFEAGPNGKPRLAEPRAPVFNVSHSGSYALIAIGASEAIATLGVDIEWHNGDLRLDALADYAFTASERAFLHACREPGGDIPAPFFFRSWVAKEAVLKAVGVGIPEHLHRVSVHSCTGGELRVRHDMEGWLPLCGHGLEAPDNYSAAIAWQLAEAA</sequence>
<keyword evidence="2 5" id="KW-0808">Transferase</keyword>
<feature type="domain" description="4'-phosphopantetheinyl transferase N-terminal" evidence="4">
    <location>
        <begin position="33"/>
        <end position="109"/>
    </location>
</feature>
<dbReference type="RefSeq" id="WP_193191966.1">
    <property type="nucleotide sequence ID" value="NZ_JACZFR010000025.1"/>
</dbReference>
<organism evidence="5 6">
    <name type="scientific">Microbulbifer taiwanensis</name>
    <dbReference type="NCBI Taxonomy" id="986746"/>
    <lineage>
        <taxon>Bacteria</taxon>
        <taxon>Pseudomonadati</taxon>
        <taxon>Pseudomonadota</taxon>
        <taxon>Gammaproteobacteria</taxon>
        <taxon>Cellvibrionales</taxon>
        <taxon>Microbulbiferaceae</taxon>
        <taxon>Microbulbifer</taxon>
    </lineage>
</organism>
<dbReference type="InterPro" id="IPR055066">
    <property type="entry name" value="AASDHPPT_N"/>
</dbReference>
<dbReference type="Gene3D" id="3.90.470.20">
    <property type="entry name" value="4'-phosphopantetheinyl transferase domain"/>
    <property type="match status" value="2"/>
</dbReference>
<evidence type="ECO:0000313" key="5">
    <source>
        <dbReference type="EMBL" id="MFC6632698.1"/>
    </source>
</evidence>
<evidence type="ECO:0000259" key="3">
    <source>
        <dbReference type="Pfam" id="PF01648"/>
    </source>
</evidence>
<reference evidence="6" key="1">
    <citation type="journal article" date="2019" name="Int. J. Syst. Evol. Microbiol.">
        <title>The Global Catalogue of Microorganisms (GCM) 10K type strain sequencing project: providing services to taxonomists for standard genome sequencing and annotation.</title>
        <authorList>
            <consortium name="The Broad Institute Genomics Platform"/>
            <consortium name="The Broad Institute Genome Sequencing Center for Infectious Disease"/>
            <person name="Wu L."/>
            <person name="Ma J."/>
        </authorList>
    </citation>
    <scope>NUCLEOTIDE SEQUENCE [LARGE SCALE GENOMIC DNA]</scope>
    <source>
        <strain evidence="6">CGMCC 1.13718</strain>
    </source>
</reference>
<dbReference type="Pfam" id="PF01648">
    <property type="entry name" value="ACPS"/>
    <property type="match status" value="1"/>
</dbReference>
<dbReference type="GO" id="GO:0016740">
    <property type="term" value="F:transferase activity"/>
    <property type="evidence" value="ECO:0007669"/>
    <property type="project" value="UniProtKB-KW"/>
</dbReference>
<dbReference type="Pfam" id="PF22624">
    <property type="entry name" value="AASDHPPT_N"/>
    <property type="match status" value="1"/>
</dbReference>
<dbReference type="Proteomes" id="UP001596425">
    <property type="component" value="Unassembled WGS sequence"/>
</dbReference>
<protein>
    <submittedName>
        <fullName evidence="5">4'-phosphopantetheinyl transferase family protein</fullName>
    </submittedName>
</protein>
<dbReference type="InterPro" id="IPR008278">
    <property type="entry name" value="4-PPantetheinyl_Trfase_dom"/>
</dbReference>
<name>A0ABW1YLD0_9GAMM</name>
<evidence type="ECO:0000259" key="4">
    <source>
        <dbReference type="Pfam" id="PF22624"/>
    </source>
</evidence>
<evidence type="ECO:0000256" key="1">
    <source>
        <dbReference type="ARBA" id="ARBA00010990"/>
    </source>
</evidence>
<evidence type="ECO:0000313" key="6">
    <source>
        <dbReference type="Proteomes" id="UP001596425"/>
    </source>
</evidence>
<keyword evidence="6" id="KW-1185">Reference proteome</keyword>
<proteinExistence type="inferred from homology"/>
<gene>
    <name evidence="5" type="ORF">ACFQBM_05375</name>
</gene>
<dbReference type="InterPro" id="IPR050559">
    <property type="entry name" value="P-Pant_transferase_sf"/>
</dbReference>
<dbReference type="SUPFAM" id="SSF56214">
    <property type="entry name" value="4'-phosphopantetheinyl transferase"/>
    <property type="match status" value="2"/>
</dbReference>
<dbReference type="PANTHER" id="PTHR12215">
    <property type="entry name" value="PHOSPHOPANTETHEINE TRANSFERASE"/>
    <property type="match status" value="1"/>
</dbReference>